<keyword evidence="4" id="KW-0812">Transmembrane</keyword>
<evidence type="ECO:0000259" key="5">
    <source>
        <dbReference type="Pfam" id="PF13490"/>
    </source>
</evidence>
<proteinExistence type="inferred from homology"/>
<keyword evidence="4" id="KW-0472">Membrane</keyword>
<dbReference type="InterPro" id="IPR027383">
    <property type="entry name" value="Znf_put"/>
</dbReference>
<protein>
    <recommendedName>
        <fullName evidence="2">Anti-sigma-W factor RsiW</fullName>
    </recommendedName>
</protein>
<accession>A0ABX1XHP4</accession>
<evidence type="ECO:0000313" key="6">
    <source>
        <dbReference type="EMBL" id="NOU68050.1"/>
    </source>
</evidence>
<feature type="domain" description="Putative zinc-finger" evidence="5">
    <location>
        <begin position="3"/>
        <end position="37"/>
    </location>
</feature>
<dbReference type="Gene3D" id="1.10.10.1320">
    <property type="entry name" value="Anti-sigma factor, zinc-finger domain"/>
    <property type="match status" value="1"/>
</dbReference>
<dbReference type="Proteomes" id="UP000653578">
    <property type="component" value="Unassembled WGS sequence"/>
</dbReference>
<reference evidence="6 7" key="1">
    <citation type="submission" date="2019-10" db="EMBL/GenBank/DDBJ databases">
        <title>Description of Paenibacillus humi sp. nov.</title>
        <authorList>
            <person name="Carlier A."/>
            <person name="Qi S."/>
        </authorList>
    </citation>
    <scope>NUCLEOTIDE SEQUENCE [LARGE SCALE GENOMIC DNA]</scope>
    <source>
        <strain evidence="6 7">LMG 31461</strain>
    </source>
</reference>
<feature type="compositionally biased region" description="Polar residues" evidence="3">
    <location>
        <begin position="149"/>
        <end position="189"/>
    </location>
</feature>
<name>A0ABX1XHP4_9BACL</name>
<dbReference type="InterPro" id="IPR041916">
    <property type="entry name" value="Anti_sigma_zinc_sf"/>
</dbReference>
<feature type="compositionally biased region" description="Polar residues" evidence="3">
    <location>
        <begin position="236"/>
        <end position="255"/>
    </location>
</feature>
<comment type="similarity">
    <text evidence="1">Belongs to the zinc-associated anti-sigma factor (ZAS) superfamily. Anti-sigma-W factor family.</text>
</comment>
<dbReference type="Pfam" id="PF13490">
    <property type="entry name" value="zf-HC2"/>
    <property type="match status" value="1"/>
</dbReference>
<feature type="compositionally biased region" description="Low complexity" evidence="3">
    <location>
        <begin position="204"/>
        <end position="214"/>
    </location>
</feature>
<keyword evidence="7" id="KW-1185">Reference proteome</keyword>
<gene>
    <name evidence="6" type="ORF">GC096_28885</name>
</gene>
<evidence type="ECO:0000256" key="3">
    <source>
        <dbReference type="SAM" id="MobiDB-lite"/>
    </source>
</evidence>
<feature type="compositionally biased region" description="Polar residues" evidence="3">
    <location>
        <begin position="287"/>
        <end position="299"/>
    </location>
</feature>
<feature type="transmembrane region" description="Helical" evidence="4">
    <location>
        <begin position="114"/>
        <end position="134"/>
    </location>
</feature>
<evidence type="ECO:0000256" key="4">
    <source>
        <dbReference type="SAM" id="Phobius"/>
    </source>
</evidence>
<dbReference type="RefSeq" id="WP_171635197.1">
    <property type="nucleotide sequence ID" value="NZ_WHNY01000075.1"/>
</dbReference>
<evidence type="ECO:0000256" key="2">
    <source>
        <dbReference type="ARBA" id="ARBA00024438"/>
    </source>
</evidence>
<dbReference type="EMBL" id="WHNY01000075">
    <property type="protein sequence ID" value="NOU68050.1"/>
    <property type="molecule type" value="Genomic_DNA"/>
</dbReference>
<organism evidence="6 7">
    <name type="scientific">Paenibacillus plantarum</name>
    <dbReference type="NCBI Taxonomy" id="2654975"/>
    <lineage>
        <taxon>Bacteria</taxon>
        <taxon>Bacillati</taxon>
        <taxon>Bacillota</taxon>
        <taxon>Bacilli</taxon>
        <taxon>Bacillales</taxon>
        <taxon>Paenibacillaceae</taxon>
        <taxon>Paenibacillus</taxon>
    </lineage>
</organism>
<feature type="region of interest" description="Disordered" evidence="3">
    <location>
        <begin position="147"/>
        <end position="317"/>
    </location>
</feature>
<keyword evidence="4" id="KW-1133">Transmembrane helix</keyword>
<evidence type="ECO:0000256" key="1">
    <source>
        <dbReference type="ARBA" id="ARBA00024353"/>
    </source>
</evidence>
<comment type="caution">
    <text evidence="6">The sequence shown here is derived from an EMBL/GenBank/DDBJ whole genome shotgun (WGS) entry which is preliminary data.</text>
</comment>
<sequence length="411" mass="44335">MKCQEVMMYMQRQLDGDLAPKEENELHAHLMHCLDCAQMFERLQALSNELSQLPKVTPPFSLVDAIMPQLLELDKQNEMPITDNIVAFPSKVARVELEEDMPKLTGLSRFREQFSWKVASGVVAAGLIIGFFAFNMQNPVLDNADGIMSRSSSDSKSAPEQRATGTSEMNQIIGNNDIAKNQENATSKEGSPVAPTADSFVVKGTDTSNTNTSTGNGGNSPQATSNVQLEKPGAYTSPTTGGDMQTNKVAPSTTAPERLRDPDASIPKPNKVDSNAEATTPAAGLSVPQSSLEPKSTESPARKAAPAPAPTVDTSGSDRISASLSFAIPPGEAKLKSATGIYEASIEDAHVVIRNTLTLELVFASKHVWQAEDQIKLLEWSKDDKLFYEVTSKGLLQTILIDVKEKTEANK</sequence>
<evidence type="ECO:0000313" key="7">
    <source>
        <dbReference type="Proteomes" id="UP000653578"/>
    </source>
</evidence>